<dbReference type="EMBL" id="AP012204">
    <property type="protein sequence ID" value="BAK35004.1"/>
    <property type="molecule type" value="Genomic_DNA"/>
</dbReference>
<dbReference type="STRING" id="1032480.MLP_19900"/>
<dbReference type="AlphaFoldDB" id="F5XTD2"/>
<dbReference type="EC" id="6.4.1.3" evidence="3"/>
<dbReference type="PANTHER" id="PTHR43842">
    <property type="entry name" value="PROPIONYL-COA CARBOXYLASE BETA CHAIN"/>
    <property type="match status" value="1"/>
</dbReference>
<organism evidence="3 4">
    <name type="scientific">Microlunatus phosphovorus (strain ATCC 700054 / DSM 10555 / JCM 9379 / NBRC 101784 / NCIMB 13414 / VKM Ac-1990 / NM-1)</name>
    <dbReference type="NCBI Taxonomy" id="1032480"/>
    <lineage>
        <taxon>Bacteria</taxon>
        <taxon>Bacillati</taxon>
        <taxon>Actinomycetota</taxon>
        <taxon>Actinomycetes</taxon>
        <taxon>Propionibacteriales</taxon>
        <taxon>Propionibacteriaceae</taxon>
        <taxon>Microlunatus</taxon>
    </lineage>
</organism>
<gene>
    <name evidence="3" type="primary">pccB</name>
    <name evidence="3" type="ordered locus">MLP_19900</name>
</gene>
<dbReference type="GO" id="GO:0009317">
    <property type="term" value="C:acetyl-CoA carboxylase complex"/>
    <property type="evidence" value="ECO:0007669"/>
    <property type="project" value="TreeGrafter"/>
</dbReference>
<keyword evidence="4" id="KW-1185">Reference proteome</keyword>
<dbReference type="Pfam" id="PF01039">
    <property type="entry name" value="Carboxyl_trans"/>
    <property type="match status" value="1"/>
</dbReference>
<evidence type="ECO:0000313" key="3">
    <source>
        <dbReference type="EMBL" id="BAK35004.1"/>
    </source>
</evidence>
<dbReference type="HOGENOM" id="CLU_018822_6_2_11"/>
<keyword evidence="3" id="KW-0436">Ligase</keyword>
<dbReference type="KEGG" id="mph:MLP_19900"/>
<dbReference type="InterPro" id="IPR011762">
    <property type="entry name" value="COA_CT_N"/>
</dbReference>
<feature type="domain" description="CoA carboxyltransferase C-terminal" evidence="2">
    <location>
        <begin position="237"/>
        <end position="444"/>
    </location>
</feature>
<dbReference type="PROSITE" id="PS50989">
    <property type="entry name" value="COA_CT_CTER"/>
    <property type="match status" value="1"/>
</dbReference>
<evidence type="ECO:0000259" key="2">
    <source>
        <dbReference type="PROSITE" id="PS50989"/>
    </source>
</evidence>
<dbReference type="InterPro" id="IPR034733">
    <property type="entry name" value="AcCoA_carboxyl_beta"/>
</dbReference>
<sequence length="444" mass="47177">MSSAMGGPSAARSRIDLLLDPGSFLELNRMAPGLPPGDGVIAGLGTIDGRQVCVFSQDGTVVVEGGPDEVAVMKIVKLIDAALKTGCPLIGIYDGGDARIGASVVPLGPYAEVFRRSVHASGVIPQLSLVLGEVTGEQALAPALSDFVVMVEQESRLFVTGPDVLTSVTGEEVSRDELGGGRMHVTTSGSAHYLGTDETDAIGYLQDLLSYLPQNNLEDPPVYDVVGDLDLGEEPTEEDLVLDTLIPDASNLPYDMHEVFSRVLDDGEFCEIQARYAPNIVVGYGRIDGRSVGVVANQPLHFAGCLDINAAEKAARFIRTCDAFNTPVITFVDVPGFLPGTDQERGGIVRRGAKLAYAYAEATVPLVTVITRSAYGGAYEVMGSKRLGADITLAWPTAQRASERGSVDGVIELHETRTEIVRALRLLHTKRASLPPKKHGNIPL</sequence>
<dbReference type="InterPro" id="IPR029045">
    <property type="entry name" value="ClpP/crotonase-like_dom_sf"/>
</dbReference>
<dbReference type="InterPro" id="IPR051047">
    <property type="entry name" value="AccD/PCCB"/>
</dbReference>
<dbReference type="PANTHER" id="PTHR43842:SF2">
    <property type="entry name" value="PROPIONYL-COA CARBOXYLASE BETA CHAIN, MITOCHONDRIAL"/>
    <property type="match status" value="1"/>
</dbReference>
<proteinExistence type="predicted"/>
<accession>F5XTD2</accession>
<dbReference type="eggNOG" id="COG4799">
    <property type="taxonomic scope" value="Bacteria"/>
</dbReference>
<dbReference type="GO" id="GO:0004658">
    <property type="term" value="F:propionyl-CoA carboxylase activity"/>
    <property type="evidence" value="ECO:0007669"/>
    <property type="project" value="UniProtKB-EC"/>
</dbReference>
<protein>
    <submittedName>
        <fullName evidence="3">Propionyl-CoA carboxylase beta chain</fullName>
        <ecNumber evidence="3">6.4.1.3</ecNumber>
    </submittedName>
</protein>
<dbReference type="Gene3D" id="3.90.226.10">
    <property type="entry name" value="2-enoyl-CoA Hydratase, Chain A, domain 1"/>
    <property type="match status" value="2"/>
</dbReference>
<evidence type="ECO:0000313" key="4">
    <source>
        <dbReference type="Proteomes" id="UP000007947"/>
    </source>
</evidence>
<name>F5XTD2_MICPN</name>
<dbReference type="InterPro" id="IPR011763">
    <property type="entry name" value="COA_CT_C"/>
</dbReference>
<dbReference type="SUPFAM" id="SSF52096">
    <property type="entry name" value="ClpP/crotonase"/>
    <property type="match status" value="2"/>
</dbReference>
<dbReference type="PROSITE" id="PS50980">
    <property type="entry name" value="COA_CT_NTER"/>
    <property type="match status" value="1"/>
</dbReference>
<reference evidence="3 4" key="1">
    <citation type="submission" date="2011-05" db="EMBL/GenBank/DDBJ databases">
        <title>Whole genome sequence of Microlunatus phosphovorus NM-1.</title>
        <authorList>
            <person name="Hosoyama A."/>
            <person name="Sasaki K."/>
            <person name="Harada T."/>
            <person name="Igarashi R."/>
            <person name="Kawakoshi A."/>
            <person name="Sasagawa M."/>
            <person name="Fukada J."/>
            <person name="Nakamura S."/>
            <person name="Katano Y."/>
            <person name="Hanada S."/>
            <person name="Kamagata Y."/>
            <person name="Nakamura N."/>
            <person name="Yamazaki S."/>
            <person name="Fujita N."/>
        </authorList>
    </citation>
    <scope>NUCLEOTIDE SEQUENCE [LARGE SCALE GENOMIC DNA]</scope>
    <source>
        <strain evidence="4">ATCC 700054 / DSM 10555 / JCM 9379 / NBRC 101784 / NCIMB 13414 / VKM Ac-1990 / NM-1</strain>
    </source>
</reference>
<evidence type="ECO:0000259" key="1">
    <source>
        <dbReference type="PROSITE" id="PS50980"/>
    </source>
</evidence>
<feature type="domain" description="CoA carboxyltransferase N-terminal" evidence="1">
    <location>
        <begin position="1"/>
        <end position="224"/>
    </location>
</feature>
<dbReference type="Proteomes" id="UP000007947">
    <property type="component" value="Chromosome"/>
</dbReference>